<evidence type="ECO:0000313" key="10">
    <source>
        <dbReference type="EMBL" id="MFC4262344.1"/>
    </source>
</evidence>
<dbReference type="Proteomes" id="UP001595907">
    <property type="component" value="Unassembled WGS sequence"/>
</dbReference>
<evidence type="ECO:0000256" key="5">
    <source>
        <dbReference type="ARBA" id="ARBA00023163"/>
    </source>
</evidence>
<dbReference type="PROSITE" id="PS50110">
    <property type="entry name" value="RESPONSE_REGULATORY"/>
    <property type="match status" value="1"/>
</dbReference>
<name>A0ABV8QQI3_9BACT</name>
<evidence type="ECO:0000256" key="2">
    <source>
        <dbReference type="ARBA" id="ARBA00023012"/>
    </source>
</evidence>
<evidence type="ECO:0000259" key="8">
    <source>
        <dbReference type="PROSITE" id="PS50110"/>
    </source>
</evidence>
<dbReference type="Pfam" id="PF00072">
    <property type="entry name" value="Response_reg"/>
    <property type="match status" value="1"/>
</dbReference>
<dbReference type="PROSITE" id="PS51755">
    <property type="entry name" value="OMPR_PHOB"/>
    <property type="match status" value="1"/>
</dbReference>
<keyword evidence="5" id="KW-0804">Transcription</keyword>
<dbReference type="CDD" id="cd00383">
    <property type="entry name" value="trans_reg_C"/>
    <property type="match status" value="1"/>
</dbReference>
<dbReference type="Gene3D" id="1.10.10.10">
    <property type="entry name" value="Winged helix-like DNA-binding domain superfamily/Winged helix DNA-binding domain"/>
    <property type="match status" value="1"/>
</dbReference>
<dbReference type="RefSeq" id="WP_379707702.1">
    <property type="nucleotide sequence ID" value="NZ_JBHSCZ010000001.1"/>
</dbReference>
<dbReference type="PANTHER" id="PTHR48111">
    <property type="entry name" value="REGULATOR OF RPOS"/>
    <property type="match status" value="1"/>
</dbReference>
<dbReference type="InterPro" id="IPR001867">
    <property type="entry name" value="OmpR/PhoB-type_DNA-bd"/>
</dbReference>
<evidence type="ECO:0000256" key="6">
    <source>
        <dbReference type="PROSITE-ProRule" id="PRU00169"/>
    </source>
</evidence>
<accession>A0ABV8QQI3</accession>
<dbReference type="Pfam" id="PF00486">
    <property type="entry name" value="Trans_reg_C"/>
    <property type="match status" value="1"/>
</dbReference>
<evidence type="ECO:0000259" key="9">
    <source>
        <dbReference type="PROSITE" id="PS51755"/>
    </source>
</evidence>
<proteinExistence type="predicted"/>
<dbReference type="InterPro" id="IPR039420">
    <property type="entry name" value="WalR-like"/>
</dbReference>
<dbReference type="SUPFAM" id="SSF52172">
    <property type="entry name" value="CheY-like"/>
    <property type="match status" value="1"/>
</dbReference>
<feature type="domain" description="OmpR/PhoB-type" evidence="9">
    <location>
        <begin position="127"/>
        <end position="225"/>
    </location>
</feature>
<keyword evidence="11" id="KW-1185">Reference proteome</keyword>
<gene>
    <name evidence="10" type="ORF">ACFOWM_05620</name>
</gene>
<dbReference type="SMART" id="SM00448">
    <property type="entry name" value="REC"/>
    <property type="match status" value="1"/>
</dbReference>
<evidence type="ECO:0000313" key="11">
    <source>
        <dbReference type="Proteomes" id="UP001595907"/>
    </source>
</evidence>
<protein>
    <submittedName>
        <fullName evidence="10">Response regulator transcription factor</fullName>
    </submittedName>
</protein>
<feature type="DNA-binding region" description="OmpR/PhoB-type" evidence="7">
    <location>
        <begin position="127"/>
        <end position="225"/>
    </location>
</feature>
<dbReference type="PANTHER" id="PTHR48111:SF22">
    <property type="entry name" value="REGULATOR OF RPOS"/>
    <property type="match status" value="1"/>
</dbReference>
<keyword evidence="1 6" id="KW-0597">Phosphoprotein</keyword>
<keyword evidence="3" id="KW-0805">Transcription regulation</keyword>
<organism evidence="10 11">
    <name type="scientific">Ferruginibacter yonginensis</name>
    <dbReference type="NCBI Taxonomy" id="1310416"/>
    <lineage>
        <taxon>Bacteria</taxon>
        <taxon>Pseudomonadati</taxon>
        <taxon>Bacteroidota</taxon>
        <taxon>Chitinophagia</taxon>
        <taxon>Chitinophagales</taxon>
        <taxon>Chitinophagaceae</taxon>
        <taxon>Ferruginibacter</taxon>
    </lineage>
</organism>
<keyword evidence="2" id="KW-0902">Two-component regulatory system</keyword>
<evidence type="ECO:0000256" key="3">
    <source>
        <dbReference type="ARBA" id="ARBA00023015"/>
    </source>
</evidence>
<evidence type="ECO:0000256" key="1">
    <source>
        <dbReference type="ARBA" id="ARBA00022553"/>
    </source>
</evidence>
<dbReference type="EMBL" id="JBHSCZ010000001">
    <property type="protein sequence ID" value="MFC4262344.1"/>
    <property type="molecule type" value="Genomic_DNA"/>
</dbReference>
<sequence length="225" mass="25211">MKILLVEDEPSVASLINKGLSENGLSVSVALDGVTGLEMAHNNQFDVIILDIMLPGISGIEICKQLRSQNNHTPILFLTALGTTENVVLGLNSGGDDYLVKPFKFIELEARLQSLNRRKHLLAKEENDVFQFDTLVINFTNKVVEVDGSEVALTSTEFRLLEFFVRNKNRVVSRMEILEKVWGIDFNMGTNVVDVYVNYLRKKIATNKAAKFIQTVVGMGYIFKV</sequence>
<evidence type="ECO:0000256" key="7">
    <source>
        <dbReference type="PROSITE-ProRule" id="PRU01091"/>
    </source>
</evidence>
<comment type="caution">
    <text evidence="10">The sequence shown here is derived from an EMBL/GenBank/DDBJ whole genome shotgun (WGS) entry which is preliminary data.</text>
</comment>
<dbReference type="Gene3D" id="3.40.50.2300">
    <property type="match status" value="1"/>
</dbReference>
<dbReference type="InterPro" id="IPR036388">
    <property type="entry name" value="WH-like_DNA-bd_sf"/>
</dbReference>
<keyword evidence="4 7" id="KW-0238">DNA-binding</keyword>
<feature type="domain" description="Response regulatory" evidence="8">
    <location>
        <begin position="2"/>
        <end position="116"/>
    </location>
</feature>
<dbReference type="CDD" id="cd19935">
    <property type="entry name" value="REC_OmpR_CusR-like"/>
    <property type="match status" value="1"/>
</dbReference>
<reference evidence="11" key="1">
    <citation type="journal article" date="2019" name="Int. J. Syst. Evol. Microbiol.">
        <title>The Global Catalogue of Microorganisms (GCM) 10K type strain sequencing project: providing services to taxonomists for standard genome sequencing and annotation.</title>
        <authorList>
            <consortium name="The Broad Institute Genomics Platform"/>
            <consortium name="The Broad Institute Genome Sequencing Center for Infectious Disease"/>
            <person name="Wu L."/>
            <person name="Ma J."/>
        </authorList>
    </citation>
    <scope>NUCLEOTIDE SEQUENCE [LARGE SCALE GENOMIC DNA]</scope>
    <source>
        <strain evidence="11">CECT 8289</strain>
    </source>
</reference>
<dbReference type="InterPro" id="IPR011006">
    <property type="entry name" value="CheY-like_superfamily"/>
</dbReference>
<evidence type="ECO:0000256" key="4">
    <source>
        <dbReference type="ARBA" id="ARBA00023125"/>
    </source>
</evidence>
<feature type="modified residue" description="4-aspartylphosphate" evidence="6">
    <location>
        <position position="51"/>
    </location>
</feature>
<dbReference type="InterPro" id="IPR001789">
    <property type="entry name" value="Sig_transdc_resp-reg_receiver"/>
</dbReference>
<dbReference type="SMART" id="SM00862">
    <property type="entry name" value="Trans_reg_C"/>
    <property type="match status" value="1"/>
</dbReference>